<organism evidence="3 4">
    <name type="scientific">Pelomicrobium methylotrophicum</name>
    <dbReference type="NCBI Taxonomy" id="2602750"/>
    <lineage>
        <taxon>Bacteria</taxon>
        <taxon>Pseudomonadati</taxon>
        <taxon>Pseudomonadota</taxon>
        <taxon>Hydrogenophilia</taxon>
        <taxon>Hydrogenophilia incertae sedis</taxon>
        <taxon>Pelomicrobium</taxon>
    </lineage>
</organism>
<dbReference type="RefSeq" id="WP_147798160.1">
    <property type="nucleotide sequence ID" value="NZ_VPFL01000001.1"/>
</dbReference>
<protein>
    <submittedName>
        <fullName evidence="3">Folate-binding protein YgfZ</fullName>
    </submittedName>
</protein>
<dbReference type="Gene3D" id="2.40.30.160">
    <property type="match status" value="1"/>
</dbReference>
<evidence type="ECO:0000256" key="1">
    <source>
        <dbReference type="PIRSR" id="PIRSR006487-1"/>
    </source>
</evidence>
<dbReference type="InterPro" id="IPR017703">
    <property type="entry name" value="YgfZ/GCV_T_CS"/>
</dbReference>
<dbReference type="InterPro" id="IPR029043">
    <property type="entry name" value="GcvT/YgfZ_C"/>
</dbReference>
<dbReference type="Gene3D" id="3.30.70.1630">
    <property type="match status" value="1"/>
</dbReference>
<accession>A0A5C7ELH6</accession>
<dbReference type="Gene3D" id="3.30.70.1400">
    <property type="entry name" value="Aminomethyltransferase beta-barrel domains"/>
    <property type="match status" value="1"/>
</dbReference>
<dbReference type="Pfam" id="PF01571">
    <property type="entry name" value="GCV_T"/>
    <property type="match status" value="1"/>
</dbReference>
<dbReference type="PIRSF" id="PIRSF006487">
    <property type="entry name" value="GcvT"/>
    <property type="match status" value="1"/>
</dbReference>
<reference evidence="3 4" key="1">
    <citation type="submission" date="2019-08" db="EMBL/GenBank/DDBJ databases">
        <title>Pelomicrobium methylotrophicum gen. nov., sp. nov. a moderately thermophilic, facultatively anaerobic, lithoautotrophic and methylotrophic bacterium isolated from a terrestrial mud volcano.</title>
        <authorList>
            <person name="Slobodkina G.B."/>
            <person name="Merkel A.Y."/>
            <person name="Slobodkin A.I."/>
        </authorList>
    </citation>
    <scope>NUCLEOTIDE SEQUENCE [LARGE SCALE GENOMIC DNA]</scope>
    <source>
        <strain evidence="3 4">SM250</strain>
    </source>
</reference>
<dbReference type="NCBIfam" id="TIGR03317">
    <property type="entry name" value="ygfZ_signature"/>
    <property type="match status" value="1"/>
</dbReference>
<dbReference type="InterPro" id="IPR006222">
    <property type="entry name" value="GCVT_N"/>
</dbReference>
<proteinExistence type="predicted"/>
<dbReference type="PANTHER" id="PTHR22602:SF0">
    <property type="entry name" value="TRANSFERASE CAF17, MITOCHONDRIAL-RELATED"/>
    <property type="match status" value="1"/>
</dbReference>
<evidence type="ECO:0000313" key="4">
    <source>
        <dbReference type="Proteomes" id="UP000321201"/>
    </source>
</evidence>
<gene>
    <name evidence="3" type="ORF">FR698_00150</name>
</gene>
<dbReference type="SUPFAM" id="SSF103025">
    <property type="entry name" value="Folate-binding domain"/>
    <property type="match status" value="1"/>
</dbReference>
<dbReference type="InterPro" id="IPR045179">
    <property type="entry name" value="YgfZ/GcvT"/>
</dbReference>
<evidence type="ECO:0000259" key="2">
    <source>
        <dbReference type="Pfam" id="PF01571"/>
    </source>
</evidence>
<dbReference type="FunCoup" id="A0A5C7ELH6">
    <property type="interactions" value="320"/>
</dbReference>
<sequence length="344" mass="37512">MHTDWLSYLESRGAHIAEGRVADFGAPSRELEASRDGTVIADLSRYGLLRVTGDDAQPFLHGQLSSDVRALTPRQAQHSSYNTAKGRMLTTFLLWQRSEGYDLQLAAELTEPIRQRLSLFILRAKVRIEDASDACVRLGVSGPGARRLLAPVFGRLPEAELEVVHTGDATLIGLDAQRFELVTLPDQAAALWESLERHVQPVGTPCWEWLQIRAGIPLITPATQDQFVPQMANLDAIGGISFRKGCYPGQEIVARTHYLGKVKRRLYRVHLDGSAAPAPGDELYSPDAGEQSSGVVVNAAPAPGGGYDALAVIQVASAEAGEVHWKTPDGPRLEFLPLPYQVPR</sequence>
<evidence type="ECO:0000313" key="3">
    <source>
        <dbReference type="EMBL" id="TXF13574.1"/>
    </source>
</evidence>
<feature type="domain" description="GCVT N-terminal" evidence="2">
    <location>
        <begin position="27"/>
        <end position="236"/>
    </location>
</feature>
<comment type="caution">
    <text evidence="3">The sequence shown here is derived from an EMBL/GenBank/DDBJ whole genome shotgun (WGS) entry which is preliminary data.</text>
</comment>
<dbReference type="PANTHER" id="PTHR22602">
    <property type="entry name" value="TRANSFERASE CAF17, MITOCHONDRIAL-RELATED"/>
    <property type="match status" value="1"/>
</dbReference>
<dbReference type="SUPFAM" id="SSF101790">
    <property type="entry name" value="Aminomethyltransferase beta-barrel domain"/>
    <property type="match status" value="1"/>
</dbReference>
<dbReference type="GO" id="GO:0016226">
    <property type="term" value="P:iron-sulfur cluster assembly"/>
    <property type="evidence" value="ECO:0007669"/>
    <property type="project" value="TreeGrafter"/>
</dbReference>
<dbReference type="EMBL" id="VPFL01000001">
    <property type="protein sequence ID" value="TXF13574.1"/>
    <property type="molecule type" value="Genomic_DNA"/>
</dbReference>
<feature type="binding site" evidence="1">
    <location>
        <position position="180"/>
    </location>
    <ligand>
        <name>substrate</name>
    </ligand>
</feature>
<dbReference type="InParanoid" id="A0A5C7ELH6"/>
<name>A0A5C7ELH6_9PROT</name>
<dbReference type="Proteomes" id="UP000321201">
    <property type="component" value="Unassembled WGS sequence"/>
</dbReference>
<keyword evidence="4" id="KW-1185">Reference proteome</keyword>
<dbReference type="OrthoDB" id="9796287at2"/>
<dbReference type="AlphaFoldDB" id="A0A5C7ELH6"/>